<keyword evidence="3 14" id="KW-1003">Cell membrane</keyword>
<evidence type="ECO:0000313" key="17">
    <source>
        <dbReference type="EMBL" id="SMP80733.1"/>
    </source>
</evidence>
<evidence type="ECO:0000256" key="4">
    <source>
        <dbReference type="ARBA" id="ARBA00022519"/>
    </source>
</evidence>
<dbReference type="InterPro" id="IPR005467">
    <property type="entry name" value="His_kinase_dom"/>
</dbReference>
<evidence type="ECO:0000259" key="15">
    <source>
        <dbReference type="PROSITE" id="PS50109"/>
    </source>
</evidence>
<dbReference type="InterPro" id="IPR006290">
    <property type="entry name" value="CztS_silS_copS"/>
</dbReference>
<accession>A0ABY1QUC8</accession>
<keyword evidence="4 14" id="KW-0997">Cell inner membrane</keyword>
<dbReference type="InterPro" id="IPR003594">
    <property type="entry name" value="HATPase_dom"/>
</dbReference>
<dbReference type="InterPro" id="IPR036890">
    <property type="entry name" value="HATPase_C_sf"/>
</dbReference>
<dbReference type="PRINTS" id="PR00344">
    <property type="entry name" value="BCTRLSENSOR"/>
</dbReference>
<comment type="function">
    <text evidence="14">Member of a two-component regulatory system.</text>
</comment>
<evidence type="ECO:0000313" key="18">
    <source>
        <dbReference type="Proteomes" id="UP001158049"/>
    </source>
</evidence>
<comment type="catalytic activity">
    <reaction evidence="1 14">
        <text>ATP + protein L-histidine = ADP + protein N-phospho-L-histidine.</text>
        <dbReference type="EC" id="2.7.13.3"/>
    </reaction>
</comment>
<feature type="domain" description="Histidine kinase" evidence="15">
    <location>
        <begin position="250"/>
        <end position="463"/>
    </location>
</feature>
<dbReference type="SUPFAM" id="SSF47384">
    <property type="entry name" value="Homodimeric domain of signal transducing histidine kinase"/>
    <property type="match status" value="1"/>
</dbReference>
<keyword evidence="10 14" id="KW-0067">ATP-binding</keyword>
<reference evidence="17 18" key="1">
    <citation type="submission" date="2017-05" db="EMBL/GenBank/DDBJ databases">
        <authorList>
            <person name="Varghese N."/>
            <person name="Submissions S."/>
        </authorList>
    </citation>
    <scope>NUCLEOTIDE SEQUENCE [LARGE SCALE GENOMIC DNA]</scope>
    <source>
        <strain evidence="17 18">DSM 26001</strain>
    </source>
</reference>
<dbReference type="SMART" id="SM00388">
    <property type="entry name" value="HisKA"/>
    <property type="match status" value="1"/>
</dbReference>
<dbReference type="Gene3D" id="3.30.565.10">
    <property type="entry name" value="Histidine kinase-like ATPase, C-terminal domain"/>
    <property type="match status" value="1"/>
</dbReference>
<name>A0ABY1QUC8_9BURK</name>
<evidence type="ECO:0000256" key="10">
    <source>
        <dbReference type="ARBA" id="ARBA00022840"/>
    </source>
</evidence>
<evidence type="ECO:0000256" key="14">
    <source>
        <dbReference type="RuleBase" id="RU364088"/>
    </source>
</evidence>
<dbReference type="PROSITE" id="PS50109">
    <property type="entry name" value="HIS_KIN"/>
    <property type="match status" value="1"/>
</dbReference>
<dbReference type="PANTHER" id="PTHR45436:SF3">
    <property type="entry name" value="SENSOR HISTIDINE KINASE HPRS"/>
    <property type="match status" value="1"/>
</dbReference>
<keyword evidence="13 14" id="KW-0472">Membrane</keyword>
<proteinExistence type="predicted"/>
<comment type="caution">
    <text evidence="17">The sequence shown here is derived from an EMBL/GenBank/DDBJ whole genome shotgun (WGS) entry which is preliminary data.</text>
</comment>
<dbReference type="CDD" id="cd06225">
    <property type="entry name" value="HAMP"/>
    <property type="match status" value="1"/>
</dbReference>
<evidence type="ECO:0000256" key="1">
    <source>
        <dbReference type="ARBA" id="ARBA00000085"/>
    </source>
</evidence>
<dbReference type="InterPro" id="IPR003661">
    <property type="entry name" value="HisK_dim/P_dom"/>
</dbReference>
<evidence type="ECO:0000256" key="2">
    <source>
        <dbReference type="ARBA" id="ARBA00004533"/>
    </source>
</evidence>
<organism evidence="17 18">
    <name type="scientific">Noviherbaspirillum suwonense</name>
    <dbReference type="NCBI Taxonomy" id="1224511"/>
    <lineage>
        <taxon>Bacteria</taxon>
        <taxon>Pseudomonadati</taxon>
        <taxon>Pseudomonadota</taxon>
        <taxon>Betaproteobacteria</taxon>
        <taxon>Burkholderiales</taxon>
        <taxon>Oxalobacteraceae</taxon>
        <taxon>Noviherbaspirillum</taxon>
    </lineage>
</organism>
<dbReference type="EC" id="2.7.13.3" evidence="14"/>
<dbReference type="SUPFAM" id="SSF55874">
    <property type="entry name" value="ATPase domain of HSP90 chaperone/DNA topoisomerase II/histidine kinase"/>
    <property type="match status" value="1"/>
</dbReference>
<evidence type="ECO:0000256" key="13">
    <source>
        <dbReference type="ARBA" id="ARBA00023136"/>
    </source>
</evidence>
<dbReference type="Proteomes" id="UP001158049">
    <property type="component" value="Unassembled WGS sequence"/>
</dbReference>
<keyword evidence="9 14" id="KW-0418">Kinase</keyword>
<comment type="subcellular location">
    <subcellularLocation>
        <location evidence="2 14">Cell inner membrane</location>
    </subcellularLocation>
</comment>
<keyword evidence="6 14" id="KW-0808">Transferase</keyword>
<dbReference type="InterPro" id="IPR036097">
    <property type="entry name" value="HisK_dim/P_sf"/>
</dbReference>
<dbReference type="Pfam" id="PF00512">
    <property type="entry name" value="HisKA"/>
    <property type="match status" value="1"/>
</dbReference>
<evidence type="ECO:0000256" key="5">
    <source>
        <dbReference type="ARBA" id="ARBA00022553"/>
    </source>
</evidence>
<dbReference type="SMART" id="SM00387">
    <property type="entry name" value="HATPase_c"/>
    <property type="match status" value="1"/>
</dbReference>
<keyword evidence="11 14" id="KW-1133">Transmembrane helix</keyword>
<evidence type="ECO:0000256" key="9">
    <source>
        <dbReference type="ARBA" id="ARBA00022777"/>
    </source>
</evidence>
<dbReference type="Gene3D" id="1.10.287.130">
    <property type="match status" value="1"/>
</dbReference>
<dbReference type="NCBIfam" id="TIGR01386">
    <property type="entry name" value="cztS_silS_copS"/>
    <property type="match status" value="1"/>
</dbReference>
<feature type="transmembrane region" description="Helical" evidence="14">
    <location>
        <begin position="169"/>
        <end position="192"/>
    </location>
</feature>
<protein>
    <recommendedName>
        <fullName evidence="14">Sensor protein</fullName>
        <ecNumber evidence="14">2.7.13.3</ecNumber>
    </recommendedName>
</protein>
<evidence type="ECO:0000256" key="11">
    <source>
        <dbReference type="ARBA" id="ARBA00022989"/>
    </source>
</evidence>
<dbReference type="InterPro" id="IPR004358">
    <property type="entry name" value="Sig_transdc_His_kin-like_C"/>
</dbReference>
<dbReference type="InterPro" id="IPR003660">
    <property type="entry name" value="HAMP_dom"/>
</dbReference>
<evidence type="ECO:0000256" key="6">
    <source>
        <dbReference type="ARBA" id="ARBA00022679"/>
    </source>
</evidence>
<evidence type="ECO:0000256" key="7">
    <source>
        <dbReference type="ARBA" id="ARBA00022692"/>
    </source>
</evidence>
<dbReference type="Pfam" id="PF00672">
    <property type="entry name" value="HAMP"/>
    <property type="match status" value="1"/>
</dbReference>
<feature type="domain" description="HAMP" evidence="16">
    <location>
        <begin position="189"/>
        <end position="242"/>
    </location>
</feature>
<dbReference type="Pfam" id="PF02518">
    <property type="entry name" value="HATPase_c"/>
    <property type="match status" value="1"/>
</dbReference>
<keyword evidence="7 14" id="KW-0812">Transmembrane</keyword>
<keyword evidence="18" id="KW-1185">Reference proteome</keyword>
<keyword evidence="12 14" id="KW-0902">Two-component regulatory system</keyword>
<dbReference type="CDD" id="cd00075">
    <property type="entry name" value="HATPase"/>
    <property type="match status" value="1"/>
</dbReference>
<evidence type="ECO:0000256" key="3">
    <source>
        <dbReference type="ARBA" id="ARBA00022475"/>
    </source>
</evidence>
<feature type="transmembrane region" description="Helical" evidence="14">
    <location>
        <begin position="12"/>
        <end position="30"/>
    </location>
</feature>
<dbReference type="PANTHER" id="PTHR45436">
    <property type="entry name" value="SENSOR HISTIDINE KINASE YKOH"/>
    <property type="match status" value="1"/>
</dbReference>
<evidence type="ECO:0000256" key="12">
    <source>
        <dbReference type="ARBA" id="ARBA00023012"/>
    </source>
</evidence>
<evidence type="ECO:0000259" key="16">
    <source>
        <dbReference type="PROSITE" id="PS50885"/>
    </source>
</evidence>
<dbReference type="EMBL" id="FXUL01000038">
    <property type="protein sequence ID" value="SMP80733.1"/>
    <property type="molecule type" value="Genomic_DNA"/>
</dbReference>
<dbReference type="RefSeq" id="WP_283445526.1">
    <property type="nucleotide sequence ID" value="NZ_FXUL01000038.1"/>
</dbReference>
<sequence>MTQLSLTTRLALLFAILSVAVLGTVGTGLYRELETQLSLRDDAALVTRVDQIRTLLQDANTMELVRDKPRLFENMLGNPESLLVLRFAGQAPLIEVNPGQMPIPQVMPLAAETRLALSAVQHTVDSHGIPFIAVAATTRTADPQQTIEVIAGRLMSERTRLLHGYRDRIVMLVAIGAALAAFAAFILVRVALKPLRGLARQTDSIGMANLGARIDEAGMPSELSPLIGAFNAMLVRLSAGFSQMSQLSADMAHDLRTPISNLLGQTEVALGQKRSVNYYETLLASNFEEFQRLSRMIDNMLFLARSEHPEATIECVQLDVSSEFDRMADYFEGLAEERGLQFVLDGHGTVWADPILLRRALANLIANAIQYADVGSTIVLKSVETSTGIALSVENTGPAIPETQLPRLFDRFYRADAARRGSAGASGLGLSIVRTIMSLHHGRSSAASVGGNTCFTLTFPRGPLT</sequence>
<dbReference type="GO" id="GO:0016301">
    <property type="term" value="F:kinase activity"/>
    <property type="evidence" value="ECO:0007669"/>
    <property type="project" value="UniProtKB-KW"/>
</dbReference>
<dbReference type="PROSITE" id="PS50885">
    <property type="entry name" value="HAMP"/>
    <property type="match status" value="1"/>
</dbReference>
<dbReference type="SMART" id="SM00304">
    <property type="entry name" value="HAMP"/>
    <property type="match status" value="1"/>
</dbReference>
<gene>
    <name evidence="17" type="ORF">SAMN06295970_1389</name>
</gene>
<keyword evidence="8 14" id="KW-0547">Nucleotide-binding</keyword>
<dbReference type="InterPro" id="IPR050428">
    <property type="entry name" value="TCS_sensor_his_kinase"/>
</dbReference>
<keyword evidence="5" id="KW-0597">Phosphoprotein</keyword>
<evidence type="ECO:0000256" key="8">
    <source>
        <dbReference type="ARBA" id="ARBA00022741"/>
    </source>
</evidence>
<dbReference type="Gene3D" id="6.10.340.10">
    <property type="match status" value="1"/>
</dbReference>
<dbReference type="CDD" id="cd00082">
    <property type="entry name" value="HisKA"/>
    <property type="match status" value="1"/>
</dbReference>